<proteinExistence type="evidence at transcript level"/>
<feature type="compositionally biased region" description="Low complexity" evidence="3">
    <location>
        <begin position="211"/>
        <end position="252"/>
    </location>
</feature>
<reference evidence="6" key="1">
    <citation type="submission" date="2014-03" db="EMBL/GenBank/DDBJ databases">
        <title>The sialotranscriptome of Amblyomma triste, Amblyomma parvum and Amblyomma cajennense ticks, uncovered by 454-based RNA-seq.</title>
        <authorList>
            <person name="Garcia G.R."/>
            <person name="Gardinassi L.G."/>
            <person name="Ribeiro J.M."/>
            <person name="Anatriello E."/>
            <person name="Ferreira B.R."/>
            <person name="Moreira H.N."/>
            <person name="Mafra C."/>
            <person name="Olegario M.M."/>
            <person name="Szabo P.J."/>
            <person name="Miranda-Santos I.K."/>
            <person name="Maruyama S.R."/>
        </authorList>
    </citation>
    <scope>NUCLEOTIDE SEQUENCE</scope>
    <source>
        <strain evidence="6">Mato Grasso do Sul</strain>
        <tissue evidence="6">Salivary glands</tissue>
    </source>
</reference>
<dbReference type="EMBL" id="GBBM01004242">
    <property type="protein sequence ID" value="JAC31176.1"/>
    <property type="molecule type" value="mRNA"/>
</dbReference>
<organism evidence="6">
    <name type="scientific">Amblyomma triste</name>
    <name type="common">Neotropical tick</name>
    <dbReference type="NCBI Taxonomy" id="251400"/>
    <lineage>
        <taxon>Eukaryota</taxon>
        <taxon>Metazoa</taxon>
        <taxon>Ecdysozoa</taxon>
        <taxon>Arthropoda</taxon>
        <taxon>Chelicerata</taxon>
        <taxon>Arachnida</taxon>
        <taxon>Acari</taxon>
        <taxon>Parasitiformes</taxon>
        <taxon>Ixodida</taxon>
        <taxon>Ixodoidea</taxon>
        <taxon>Ixodidae</taxon>
        <taxon>Amblyomminae</taxon>
        <taxon>Amblyomma</taxon>
    </lineage>
</organism>
<feature type="domain" description="Thyroglobulin type-1" evidence="5">
    <location>
        <begin position="106"/>
        <end position="162"/>
    </location>
</feature>
<feature type="compositionally biased region" description="Basic and acidic residues" evidence="3">
    <location>
        <begin position="177"/>
        <end position="210"/>
    </location>
</feature>
<dbReference type="InterPro" id="IPR000716">
    <property type="entry name" value="Thyroglobulin_1"/>
</dbReference>
<keyword evidence="4" id="KW-0732">Signal</keyword>
<evidence type="ECO:0000259" key="5">
    <source>
        <dbReference type="PROSITE" id="PS51162"/>
    </source>
</evidence>
<comment type="caution">
    <text evidence="2">Lacks conserved residue(s) required for the propagation of feature annotation.</text>
</comment>
<evidence type="ECO:0000256" key="2">
    <source>
        <dbReference type="PROSITE-ProRule" id="PRU00500"/>
    </source>
</evidence>
<dbReference type="PROSITE" id="PS51162">
    <property type="entry name" value="THYROGLOBULIN_1_2"/>
    <property type="match status" value="2"/>
</dbReference>
<evidence type="ECO:0000256" key="1">
    <source>
        <dbReference type="ARBA" id="ARBA00023157"/>
    </source>
</evidence>
<evidence type="ECO:0000256" key="4">
    <source>
        <dbReference type="SAM" id="SignalP"/>
    </source>
</evidence>
<evidence type="ECO:0000313" key="6">
    <source>
        <dbReference type="EMBL" id="JAC31176.1"/>
    </source>
</evidence>
<feature type="region of interest" description="Disordered" evidence="3">
    <location>
        <begin position="168"/>
        <end position="264"/>
    </location>
</feature>
<name>A0A023GAB0_AMBTT</name>
<sequence length="264" mass="28324">MARVTPCVLLIFALIGYVYCAHTGETDCQRRRRNEQHATRNLTGLLVPECDEHGEYKAMQCFGEAVRGRPFCACYDSEFGQIKGPSRQLRSCNCIRQHHDWERSHRGSSRREGGPRCDTTSGEYQPVQCTSTEHWCVDTDTGVQLGEKLRGGCSTDLSQVNCGIGGSHHGHGVGHGDSSHRGGSHDGSGSHHGEDSRRGSSSRHDDDTSDHGTSGSQSGSGSRGASGTRSRSSSSGSRSDSGSRGSSSTSRNTDSDSHRGSSHN</sequence>
<feature type="signal peptide" evidence="4">
    <location>
        <begin position="1"/>
        <end position="20"/>
    </location>
</feature>
<dbReference type="Pfam" id="PF00086">
    <property type="entry name" value="Thyroglobulin_1"/>
    <property type="match status" value="2"/>
</dbReference>
<feature type="domain" description="Thyroglobulin type-1" evidence="5">
    <location>
        <begin position="25"/>
        <end position="94"/>
    </location>
</feature>
<protein>
    <submittedName>
        <fullName evidence="6">Putative thyropin</fullName>
    </submittedName>
</protein>
<dbReference type="SUPFAM" id="SSF57610">
    <property type="entry name" value="Thyroglobulin type-1 domain"/>
    <property type="match status" value="2"/>
</dbReference>
<feature type="compositionally biased region" description="Basic and acidic residues" evidence="3">
    <location>
        <begin position="103"/>
        <end position="115"/>
    </location>
</feature>
<dbReference type="InterPro" id="IPR036857">
    <property type="entry name" value="Thyroglobulin_1_sf"/>
</dbReference>
<dbReference type="Gene3D" id="4.10.800.10">
    <property type="entry name" value="Thyroglobulin type-1"/>
    <property type="match status" value="2"/>
</dbReference>
<keyword evidence="1 2" id="KW-1015">Disulfide bond</keyword>
<dbReference type="AlphaFoldDB" id="A0A023GAB0"/>
<dbReference type="SMART" id="SM00211">
    <property type="entry name" value="TY"/>
    <property type="match status" value="2"/>
</dbReference>
<feature type="chain" id="PRO_5001517388" evidence="4">
    <location>
        <begin position="21"/>
        <end position="264"/>
    </location>
</feature>
<feature type="disulfide bond" evidence="2">
    <location>
        <begin position="74"/>
        <end position="94"/>
    </location>
</feature>
<accession>A0A023GAB0</accession>
<feature type="compositionally biased region" description="Basic and acidic residues" evidence="3">
    <location>
        <begin position="253"/>
        <end position="264"/>
    </location>
</feature>
<feature type="region of interest" description="Disordered" evidence="3">
    <location>
        <begin position="103"/>
        <end position="124"/>
    </location>
</feature>
<evidence type="ECO:0000256" key="3">
    <source>
        <dbReference type="SAM" id="MobiDB-lite"/>
    </source>
</evidence>